<evidence type="ECO:0000313" key="1">
    <source>
        <dbReference type="EMBL" id="KAK5545208.1"/>
    </source>
</evidence>
<reference evidence="1 2" key="1">
    <citation type="submission" date="2023-06" db="EMBL/GenBank/DDBJ databases">
        <title>Black Yeasts Isolated from many extreme environments.</title>
        <authorList>
            <person name="Coleine C."/>
            <person name="Stajich J.E."/>
            <person name="Selbmann L."/>
        </authorList>
    </citation>
    <scope>NUCLEOTIDE SEQUENCE [LARGE SCALE GENOMIC DNA]</scope>
    <source>
        <strain evidence="1 2">CCFEE 5887</strain>
    </source>
</reference>
<organism evidence="1 2">
    <name type="scientific">Vermiconidia calcicola</name>
    <dbReference type="NCBI Taxonomy" id="1690605"/>
    <lineage>
        <taxon>Eukaryota</taxon>
        <taxon>Fungi</taxon>
        <taxon>Dikarya</taxon>
        <taxon>Ascomycota</taxon>
        <taxon>Pezizomycotina</taxon>
        <taxon>Dothideomycetes</taxon>
        <taxon>Dothideomycetidae</taxon>
        <taxon>Mycosphaerellales</taxon>
        <taxon>Extremaceae</taxon>
        <taxon>Vermiconidia</taxon>
    </lineage>
</organism>
<gene>
    <name evidence="1" type="ORF">LTR25_000215</name>
</gene>
<accession>A0AAV9QK40</accession>
<dbReference type="AlphaFoldDB" id="A0AAV9QK40"/>
<protein>
    <submittedName>
        <fullName evidence="1">Uncharacterized protein</fullName>
    </submittedName>
</protein>
<sequence length="402" mass="44289">MRMFRNFFPDSRGKHEEGENRWAFATVEDFHRAFSLFRYAMSCDSDRKFPEFGKKKAAPVRYLTDEELTGTLSSSTGQSRAKFKFRATGQSLGNRRHASIVATCTHHQGTLGLNTTSLLGLAASTVAVYTQPVSYSLRGRSANTKLTAGGRQKLLDQIKPEAWISGTQCFQSATKLYSNHQDLAGYLGLPDVQALQDLKKELYPVLKHFQDLTAAEFYIPSTPPGRTRCNRCSKGGRATADCIMCPIAAAPEAQQVLDLNDRLVAGDRKVTVEAVNAAAQLDRAAKDKDVGWFCACAKLAIDITGEVDDDRGNPYIPANNTDDCNQYLQSIYDSVGGGAKAQFTKVIREIRLRQYTHGAIIVDDDDGVHYPADWLSWKPLTAKDKAAASKASKGPRNSQSTW</sequence>
<name>A0AAV9QK40_9PEZI</name>
<proteinExistence type="predicted"/>
<evidence type="ECO:0000313" key="2">
    <source>
        <dbReference type="Proteomes" id="UP001345827"/>
    </source>
</evidence>
<dbReference type="EMBL" id="JAXLQG010000001">
    <property type="protein sequence ID" value="KAK5545208.1"/>
    <property type="molecule type" value="Genomic_DNA"/>
</dbReference>
<dbReference type="Proteomes" id="UP001345827">
    <property type="component" value="Unassembled WGS sequence"/>
</dbReference>
<comment type="caution">
    <text evidence="1">The sequence shown here is derived from an EMBL/GenBank/DDBJ whole genome shotgun (WGS) entry which is preliminary data.</text>
</comment>
<keyword evidence="2" id="KW-1185">Reference proteome</keyword>